<dbReference type="Gene3D" id="1.10.10.60">
    <property type="entry name" value="Homeodomain-like"/>
    <property type="match status" value="2"/>
</dbReference>
<dbReference type="HOGENOM" id="CLU_000445_59_0_0"/>
<feature type="domain" description="HTH araC/xylS-type" evidence="5">
    <location>
        <begin position="242"/>
        <end position="340"/>
    </location>
</feature>
<dbReference type="Proteomes" id="UP000006860">
    <property type="component" value="Chromosome"/>
</dbReference>
<dbReference type="Gene3D" id="3.40.50.880">
    <property type="match status" value="1"/>
</dbReference>
<keyword evidence="3" id="KW-0804">Transcription</keyword>
<dbReference type="RefSeq" id="WP_013630550.1">
    <property type="nucleotide sequence ID" value="NC_015174.1"/>
</dbReference>
<dbReference type="KEGG" id="pbs:Plabr_4272"/>
<evidence type="ECO:0000256" key="1">
    <source>
        <dbReference type="ARBA" id="ARBA00023015"/>
    </source>
</evidence>
<evidence type="ECO:0000313" key="6">
    <source>
        <dbReference type="EMBL" id="ADY61845.1"/>
    </source>
</evidence>
<dbReference type="InterPro" id="IPR009057">
    <property type="entry name" value="Homeodomain-like_sf"/>
</dbReference>
<dbReference type="InterPro" id="IPR029062">
    <property type="entry name" value="Class_I_gatase-like"/>
</dbReference>
<dbReference type="SUPFAM" id="SSF52317">
    <property type="entry name" value="Class I glutamine amidotransferase-like"/>
    <property type="match status" value="1"/>
</dbReference>
<dbReference type="Pfam" id="PF12833">
    <property type="entry name" value="HTH_18"/>
    <property type="match status" value="1"/>
</dbReference>
<keyword evidence="1" id="KW-0805">Transcription regulation</keyword>
<dbReference type="PROSITE" id="PS00041">
    <property type="entry name" value="HTH_ARAC_FAMILY_1"/>
    <property type="match status" value="1"/>
</dbReference>
<accession>F0SIZ6</accession>
<proteinExistence type="predicted"/>
<dbReference type="PANTHER" id="PTHR46796:SF6">
    <property type="entry name" value="ARAC SUBFAMILY"/>
    <property type="match status" value="1"/>
</dbReference>
<dbReference type="GO" id="GO:0043565">
    <property type="term" value="F:sequence-specific DNA binding"/>
    <property type="evidence" value="ECO:0007669"/>
    <property type="project" value="InterPro"/>
</dbReference>
<dbReference type="InterPro" id="IPR050204">
    <property type="entry name" value="AraC_XylS_family_regulators"/>
</dbReference>
<sequence>MISKYNQHNRMLAGPEPFPSLKSAPETLLPSPITFLLLPQFTSIALFSVVEALRVANRYVPEPYGWTLTSLDGEPVPDINGIPVAVNSRFGEMDLREGTVLIAGGDAPEDHCTPELCSRMRWLAAQGVKLGGIDTGQQILAEANLLTGRHVTIHWENAPSFCEHYPMLEISQNLYEFDGDRVTCAGGTAGIDMVLHAVEEDHGREFALRVSEHFMHERIRSGSERQKLTVTDRWNVYHPKLVRLIELMEENIEEPLTTSQLAEEACVSSRQLSRLFKEYLNVSPGQFYLDLRLDRAHRLLIHSQMTVISIAFACGFQSQSHFSRVYRDKFGFPPRDARKHSQGRQMVTMDAHPVRS</sequence>
<dbReference type="AlphaFoldDB" id="F0SIZ6"/>
<dbReference type="EMBL" id="CP002546">
    <property type="protein sequence ID" value="ADY61845.1"/>
    <property type="molecule type" value="Genomic_DNA"/>
</dbReference>
<dbReference type="eggNOG" id="COG4977">
    <property type="taxonomic scope" value="Bacteria"/>
</dbReference>
<dbReference type="STRING" id="756272.Plabr_4272"/>
<dbReference type="InterPro" id="IPR018062">
    <property type="entry name" value="HTH_AraC-typ_CS"/>
</dbReference>
<dbReference type="GO" id="GO:0003700">
    <property type="term" value="F:DNA-binding transcription factor activity"/>
    <property type="evidence" value="ECO:0007669"/>
    <property type="project" value="InterPro"/>
</dbReference>
<protein>
    <submittedName>
        <fullName evidence="6">Transcriptional regulator, AraC family</fullName>
    </submittedName>
</protein>
<keyword evidence="7" id="KW-1185">Reference proteome</keyword>
<dbReference type="SMART" id="SM00342">
    <property type="entry name" value="HTH_ARAC"/>
    <property type="match status" value="1"/>
</dbReference>
<name>F0SIZ6_RUBBR</name>
<gene>
    <name evidence="6" type="ordered locus">Plabr_4272</name>
</gene>
<dbReference type="PRINTS" id="PR00032">
    <property type="entry name" value="HTHARAC"/>
</dbReference>
<evidence type="ECO:0000256" key="4">
    <source>
        <dbReference type="SAM" id="MobiDB-lite"/>
    </source>
</evidence>
<dbReference type="PROSITE" id="PS01124">
    <property type="entry name" value="HTH_ARAC_FAMILY_2"/>
    <property type="match status" value="1"/>
</dbReference>
<keyword evidence="2" id="KW-0238">DNA-binding</keyword>
<dbReference type="CDD" id="cd03136">
    <property type="entry name" value="GATase1_AraC_ArgR_like"/>
    <property type="match status" value="1"/>
</dbReference>
<organism evidence="6 7">
    <name type="scientific">Rubinisphaera brasiliensis (strain ATCC 49424 / DSM 5305 / JCM 21570 / IAM 15109 / NBRC 103401 / IFAM 1448)</name>
    <name type="common">Planctomyces brasiliensis</name>
    <dbReference type="NCBI Taxonomy" id="756272"/>
    <lineage>
        <taxon>Bacteria</taxon>
        <taxon>Pseudomonadati</taxon>
        <taxon>Planctomycetota</taxon>
        <taxon>Planctomycetia</taxon>
        <taxon>Planctomycetales</taxon>
        <taxon>Planctomycetaceae</taxon>
        <taxon>Rubinisphaera</taxon>
    </lineage>
</organism>
<dbReference type="InterPro" id="IPR020449">
    <property type="entry name" value="Tscrpt_reg_AraC-type_HTH"/>
</dbReference>
<evidence type="ECO:0000256" key="2">
    <source>
        <dbReference type="ARBA" id="ARBA00023125"/>
    </source>
</evidence>
<dbReference type="PANTHER" id="PTHR46796">
    <property type="entry name" value="HTH-TYPE TRANSCRIPTIONAL ACTIVATOR RHAS-RELATED"/>
    <property type="match status" value="1"/>
</dbReference>
<dbReference type="InterPro" id="IPR018060">
    <property type="entry name" value="HTH_AraC"/>
</dbReference>
<dbReference type="SUPFAM" id="SSF46689">
    <property type="entry name" value="Homeodomain-like"/>
    <property type="match status" value="2"/>
</dbReference>
<dbReference type="InterPro" id="IPR002818">
    <property type="entry name" value="DJ-1/PfpI"/>
</dbReference>
<dbReference type="Pfam" id="PF01965">
    <property type="entry name" value="DJ-1_PfpI"/>
    <property type="match status" value="1"/>
</dbReference>
<evidence type="ECO:0000313" key="7">
    <source>
        <dbReference type="Proteomes" id="UP000006860"/>
    </source>
</evidence>
<reference evidence="7" key="1">
    <citation type="submission" date="2011-02" db="EMBL/GenBank/DDBJ databases">
        <title>The complete genome of Planctomyces brasiliensis DSM 5305.</title>
        <authorList>
            <person name="Lucas S."/>
            <person name="Copeland A."/>
            <person name="Lapidus A."/>
            <person name="Bruce D."/>
            <person name="Goodwin L."/>
            <person name="Pitluck S."/>
            <person name="Kyrpides N."/>
            <person name="Mavromatis K."/>
            <person name="Pagani I."/>
            <person name="Ivanova N."/>
            <person name="Ovchinnikova G."/>
            <person name="Lu M."/>
            <person name="Detter J.C."/>
            <person name="Han C."/>
            <person name="Land M."/>
            <person name="Hauser L."/>
            <person name="Markowitz V."/>
            <person name="Cheng J.-F."/>
            <person name="Hugenholtz P."/>
            <person name="Woyke T."/>
            <person name="Wu D."/>
            <person name="Tindall B."/>
            <person name="Pomrenke H.G."/>
            <person name="Brambilla E."/>
            <person name="Klenk H.-P."/>
            <person name="Eisen J.A."/>
        </authorList>
    </citation>
    <scope>NUCLEOTIDE SEQUENCE [LARGE SCALE GENOMIC DNA]</scope>
    <source>
        <strain evidence="7">ATCC 49424 / DSM 5305 / JCM 21570 / NBRC 103401 / IFAM 1448</strain>
    </source>
</reference>
<evidence type="ECO:0000256" key="3">
    <source>
        <dbReference type="ARBA" id="ARBA00023163"/>
    </source>
</evidence>
<dbReference type="OrthoDB" id="6382410at2"/>
<feature type="region of interest" description="Disordered" evidence="4">
    <location>
        <begin position="335"/>
        <end position="356"/>
    </location>
</feature>
<evidence type="ECO:0000259" key="5">
    <source>
        <dbReference type="PROSITE" id="PS01124"/>
    </source>
</evidence>